<name>A0A6J7KSS7_9ZZZZ</name>
<proteinExistence type="predicted"/>
<dbReference type="Pfam" id="PF03009">
    <property type="entry name" value="GDPD"/>
    <property type="match status" value="1"/>
</dbReference>
<dbReference type="PANTHER" id="PTHR46211:SF14">
    <property type="entry name" value="GLYCEROPHOSPHODIESTER PHOSPHODIESTERASE"/>
    <property type="match status" value="1"/>
</dbReference>
<dbReference type="InterPro" id="IPR017946">
    <property type="entry name" value="PLC-like_Pdiesterase_TIM-brl"/>
</dbReference>
<dbReference type="PROSITE" id="PS51704">
    <property type="entry name" value="GP_PDE"/>
    <property type="match status" value="1"/>
</dbReference>
<dbReference type="AlphaFoldDB" id="A0A6J7KSS7"/>
<feature type="domain" description="GP-PDE" evidence="1">
    <location>
        <begin position="21"/>
        <end position="251"/>
    </location>
</feature>
<dbReference type="PANTHER" id="PTHR46211">
    <property type="entry name" value="GLYCEROPHOSPHORYL DIESTER PHOSPHODIESTERASE"/>
    <property type="match status" value="1"/>
</dbReference>
<reference evidence="2" key="1">
    <citation type="submission" date="2020-05" db="EMBL/GenBank/DDBJ databases">
        <authorList>
            <person name="Chiriac C."/>
            <person name="Salcher M."/>
            <person name="Ghai R."/>
            <person name="Kavagutti S V."/>
        </authorList>
    </citation>
    <scope>NUCLEOTIDE SEQUENCE</scope>
</reference>
<dbReference type="SUPFAM" id="SSF51695">
    <property type="entry name" value="PLC-like phosphodiesterases"/>
    <property type="match status" value="1"/>
</dbReference>
<dbReference type="GO" id="GO:0006629">
    <property type="term" value="P:lipid metabolic process"/>
    <property type="evidence" value="ECO:0007669"/>
    <property type="project" value="InterPro"/>
</dbReference>
<sequence>MESLPTLTGMNPDSSLAPRTPLILGHRGAPKAAPENTLASFAAALAEGADGVELDVHSTADGVLVVLHDPEINNVGVIRDTQWGTIAAAMPSIPTLEQVLDLCKGSLVNIEIKNSEGDAGYDPTQRTADLVVALLVSRGKSDTVVISSFELAAIARVREIDGEIPTGFLYAPNVPNVEALATATSGGHSAVHPHWVSLAGDEGAKFVDDCHASGVKVNVWTVNDEPVLVALLAAGLDCVITDTPAILRAWL</sequence>
<dbReference type="EMBL" id="CAFBNL010000080">
    <property type="protein sequence ID" value="CAB4958936.1"/>
    <property type="molecule type" value="Genomic_DNA"/>
</dbReference>
<evidence type="ECO:0000313" key="2">
    <source>
        <dbReference type="EMBL" id="CAB4958936.1"/>
    </source>
</evidence>
<protein>
    <submittedName>
        <fullName evidence="2">Unannotated protein</fullName>
    </submittedName>
</protein>
<dbReference type="InterPro" id="IPR030395">
    <property type="entry name" value="GP_PDE_dom"/>
</dbReference>
<dbReference type="CDD" id="cd08556">
    <property type="entry name" value="GDPD"/>
    <property type="match status" value="1"/>
</dbReference>
<dbReference type="GO" id="GO:0008081">
    <property type="term" value="F:phosphoric diester hydrolase activity"/>
    <property type="evidence" value="ECO:0007669"/>
    <property type="project" value="InterPro"/>
</dbReference>
<dbReference type="Gene3D" id="3.20.20.190">
    <property type="entry name" value="Phosphatidylinositol (PI) phosphodiesterase"/>
    <property type="match status" value="1"/>
</dbReference>
<gene>
    <name evidence="2" type="ORF">UFOPK3789_01164</name>
</gene>
<organism evidence="2">
    <name type="scientific">freshwater metagenome</name>
    <dbReference type="NCBI Taxonomy" id="449393"/>
    <lineage>
        <taxon>unclassified sequences</taxon>
        <taxon>metagenomes</taxon>
        <taxon>ecological metagenomes</taxon>
    </lineage>
</organism>
<evidence type="ECO:0000259" key="1">
    <source>
        <dbReference type="PROSITE" id="PS51704"/>
    </source>
</evidence>
<accession>A0A6J7KSS7</accession>